<evidence type="ECO:0000313" key="2">
    <source>
        <dbReference type="EMBL" id="MEO9383654.1"/>
    </source>
</evidence>
<dbReference type="Proteomes" id="UP001462502">
    <property type="component" value="Unassembled WGS sequence"/>
</dbReference>
<feature type="domain" description="RNA ligase" evidence="1">
    <location>
        <begin position="40"/>
        <end position="202"/>
    </location>
</feature>
<dbReference type="GO" id="GO:0016874">
    <property type="term" value="F:ligase activity"/>
    <property type="evidence" value="ECO:0007669"/>
    <property type="project" value="UniProtKB-KW"/>
</dbReference>
<dbReference type="RefSeq" id="WP_347937049.1">
    <property type="nucleotide sequence ID" value="NZ_CP158160.1"/>
</dbReference>
<name>A0ABV0IQT4_9NEIS</name>
<dbReference type="Gene3D" id="3.30.470.30">
    <property type="entry name" value="DNA ligase/mRNA capping enzyme"/>
    <property type="match status" value="1"/>
</dbReference>
<reference evidence="2 3" key="1">
    <citation type="submission" date="2024-05" db="EMBL/GenBank/DDBJ databases">
        <authorList>
            <person name="De Oliveira J.P."/>
            <person name="Noriler S.A."/>
            <person name="De Oliveira A.G."/>
            <person name="Sipoli D.S."/>
        </authorList>
    </citation>
    <scope>NUCLEOTIDE SEQUENCE [LARGE SCALE GENOMIC DNA]</scope>
    <source>
        <strain evidence="2 3">LABIM192</strain>
    </source>
</reference>
<keyword evidence="3" id="KW-1185">Reference proteome</keyword>
<keyword evidence="2" id="KW-0436">Ligase</keyword>
<comment type="caution">
    <text evidence="2">The sequence shown here is derived from an EMBL/GenBank/DDBJ whole genome shotgun (WGS) entry which is preliminary data.</text>
</comment>
<evidence type="ECO:0000313" key="3">
    <source>
        <dbReference type="Proteomes" id="UP001462502"/>
    </source>
</evidence>
<dbReference type="PANTHER" id="PTHR43883">
    <property type="entry name" value="SLR0207 PROTEIN"/>
    <property type="match status" value="1"/>
</dbReference>
<dbReference type="InterPro" id="IPR021122">
    <property type="entry name" value="RNA_ligase_dom_REL/Rnl2"/>
</dbReference>
<accession>A0ABV0IQT4</accession>
<dbReference type="Pfam" id="PF09414">
    <property type="entry name" value="RNA_ligase"/>
    <property type="match status" value="1"/>
</dbReference>
<evidence type="ECO:0000259" key="1">
    <source>
        <dbReference type="Pfam" id="PF09414"/>
    </source>
</evidence>
<dbReference type="PANTHER" id="PTHR43883:SF1">
    <property type="entry name" value="GLUCONOKINASE"/>
    <property type="match status" value="1"/>
</dbReference>
<proteinExistence type="predicted"/>
<dbReference type="InterPro" id="IPR052732">
    <property type="entry name" value="Cell-binding_unc_protein"/>
</dbReference>
<sequence>MTEDFFRFPHTPHLTWLGQDSPRNDKVLSPAEVQDFLVGDVAVEEKLDGANLGFSLSPDSSLRAQNRGQYLTEPHAGQFARLPAWLAQHGDTLRSVLTPGLMLFGEWCAARHSLDYVALPDWFLLFDVYDRKEGRFWCSTRRNALAASVGLATVPQVAHGRHTIASLQKLVTTSSSRYRHGPLEGVIIRRESSQWCESRAKLVRADFTQAIETHWRRRAIEWNRMDFSKGTQR</sequence>
<organism evidence="2 3">
    <name type="scientific">Chromobacterium phragmitis</name>
    <dbReference type="NCBI Taxonomy" id="2202141"/>
    <lineage>
        <taxon>Bacteria</taxon>
        <taxon>Pseudomonadati</taxon>
        <taxon>Pseudomonadota</taxon>
        <taxon>Betaproteobacteria</taxon>
        <taxon>Neisseriales</taxon>
        <taxon>Chromobacteriaceae</taxon>
        <taxon>Chromobacterium</taxon>
    </lineage>
</organism>
<protein>
    <submittedName>
        <fullName evidence="2">RNA ligase family protein</fullName>
    </submittedName>
</protein>
<dbReference type="EMBL" id="JBDXMI010000001">
    <property type="protein sequence ID" value="MEO9383654.1"/>
    <property type="molecule type" value="Genomic_DNA"/>
</dbReference>
<dbReference type="SUPFAM" id="SSF56091">
    <property type="entry name" value="DNA ligase/mRNA capping enzyme, catalytic domain"/>
    <property type="match status" value="1"/>
</dbReference>
<gene>
    <name evidence="2" type="ORF">ABI908_05915</name>
</gene>